<evidence type="ECO:0000313" key="1">
    <source>
        <dbReference type="EMBL" id="KAK4423088.1"/>
    </source>
</evidence>
<dbReference type="Proteomes" id="UP001293254">
    <property type="component" value="Unassembled WGS sequence"/>
</dbReference>
<organism evidence="1 2">
    <name type="scientific">Sesamum alatum</name>
    <dbReference type="NCBI Taxonomy" id="300844"/>
    <lineage>
        <taxon>Eukaryota</taxon>
        <taxon>Viridiplantae</taxon>
        <taxon>Streptophyta</taxon>
        <taxon>Embryophyta</taxon>
        <taxon>Tracheophyta</taxon>
        <taxon>Spermatophyta</taxon>
        <taxon>Magnoliopsida</taxon>
        <taxon>eudicotyledons</taxon>
        <taxon>Gunneridae</taxon>
        <taxon>Pentapetalae</taxon>
        <taxon>asterids</taxon>
        <taxon>lamiids</taxon>
        <taxon>Lamiales</taxon>
        <taxon>Pedaliaceae</taxon>
        <taxon>Sesamum</taxon>
    </lineage>
</organism>
<reference evidence="1" key="1">
    <citation type="submission" date="2020-06" db="EMBL/GenBank/DDBJ databases">
        <authorList>
            <person name="Li T."/>
            <person name="Hu X."/>
            <person name="Zhang T."/>
            <person name="Song X."/>
            <person name="Zhang H."/>
            <person name="Dai N."/>
            <person name="Sheng W."/>
            <person name="Hou X."/>
            <person name="Wei L."/>
        </authorList>
    </citation>
    <scope>NUCLEOTIDE SEQUENCE</scope>
    <source>
        <strain evidence="1">3651</strain>
        <tissue evidence="1">Leaf</tissue>
    </source>
</reference>
<dbReference type="EMBL" id="JACGWO010000007">
    <property type="protein sequence ID" value="KAK4423088.1"/>
    <property type="molecule type" value="Genomic_DNA"/>
</dbReference>
<dbReference type="AlphaFoldDB" id="A0AAE1Y4R1"/>
<comment type="caution">
    <text evidence="1">The sequence shown here is derived from an EMBL/GenBank/DDBJ whole genome shotgun (WGS) entry which is preliminary data.</text>
</comment>
<sequence>MGRGSPDSIVLGRARTRLREKEQATEDITSLFFLQDYATINLNMLSKASSARGRLKLVEGKELAMTDPSPASVDAPVAFSSVELAISSSPIWILIQIQFQFVVESLLSTPLAFSRVSFKAPQTELHCQSCLNDLRCGVDLQPLAIEARDSPAYCLNIEEEPDGDRGTMTCCSISRLGNISRGNRKGEQFGGYPWGSSVVDKSYLNEVMMEHSSDAGNAHKVPNECG</sequence>
<reference evidence="1" key="2">
    <citation type="journal article" date="2024" name="Plant">
        <title>Genomic evolution and insights into agronomic trait innovations of Sesamum species.</title>
        <authorList>
            <person name="Miao H."/>
            <person name="Wang L."/>
            <person name="Qu L."/>
            <person name="Liu H."/>
            <person name="Sun Y."/>
            <person name="Le M."/>
            <person name="Wang Q."/>
            <person name="Wei S."/>
            <person name="Zheng Y."/>
            <person name="Lin W."/>
            <person name="Duan Y."/>
            <person name="Cao H."/>
            <person name="Xiong S."/>
            <person name="Wang X."/>
            <person name="Wei L."/>
            <person name="Li C."/>
            <person name="Ma Q."/>
            <person name="Ju M."/>
            <person name="Zhao R."/>
            <person name="Li G."/>
            <person name="Mu C."/>
            <person name="Tian Q."/>
            <person name="Mei H."/>
            <person name="Zhang T."/>
            <person name="Gao T."/>
            <person name="Zhang H."/>
        </authorList>
    </citation>
    <scope>NUCLEOTIDE SEQUENCE</scope>
    <source>
        <strain evidence="1">3651</strain>
    </source>
</reference>
<keyword evidence="2" id="KW-1185">Reference proteome</keyword>
<accession>A0AAE1Y4R1</accession>
<proteinExistence type="predicted"/>
<protein>
    <submittedName>
        <fullName evidence="1">Uncharacterized protein</fullName>
    </submittedName>
</protein>
<gene>
    <name evidence="1" type="ORF">Salat_1891400</name>
</gene>
<evidence type="ECO:0000313" key="2">
    <source>
        <dbReference type="Proteomes" id="UP001293254"/>
    </source>
</evidence>
<name>A0AAE1Y4R1_9LAMI</name>